<dbReference type="PANTHER" id="PTHR43358">
    <property type="entry name" value="ALPHA/BETA-HYDROLASE"/>
    <property type="match status" value="1"/>
</dbReference>
<reference evidence="4" key="1">
    <citation type="submission" date="2017-08" db="EMBL/GenBank/DDBJ databases">
        <authorList>
            <person name="Varghese N."/>
            <person name="Submissions S."/>
        </authorList>
    </citation>
    <scope>NUCLEOTIDE SEQUENCE [LARGE SCALE GENOMIC DNA]</scope>
    <source>
        <strain evidence="4">JC23</strain>
    </source>
</reference>
<organism evidence="3 4">
    <name type="scientific">Ureibacillus acetophenoni</name>
    <dbReference type="NCBI Taxonomy" id="614649"/>
    <lineage>
        <taxon>Bacteria</taxon>
        <taxon>Bacillati</taxon>
        <taxon>Bacillota</taxon>
        <taxon>Bacilli</taxon>
        <taxon>Bacillales</taxon>
        <taxon>Caryophanaceae</taxon>
        <taxon>Ureibacillus</taxon>
    </lineage>
</organism>
<keyword evidence="1" id="KW-0472">Membrane</keyword>
<dbReference type="InterPro" id="IPR029058">
    <property type="entry name" value="AB_hydrolase_fold"/>
</dbReference>
<feature type="transmembrane region" description="Helical" evidence="1">
    <location>
        <begin position="7"/>
        <end position="31"/>
    </location>
</feature>
<dbReference type="AlphaFoldDB" id="A0A285UDP3"/>
<name>A0A285UDP3_9BACL</name>
<keyword evidence="1" id="KW-0812">Transmembrane</keyword>
<evidence type="ECO:0000313" key="4">
    <source>
        <dbReference type="Proteomes" id="UP000219252"/>
    </source>
</evidence>
<dbReference type="Pfam" id="PF12146">
    <property type="entry name" value="Hydrolase_4"/>
    <property type="match status" value="1"/>
</dbReference>
<dbReference type="InterPro" id="IPR052920">
    <property type="entry name" value="DNA-binding_regulatory"/>
</dbReference>
<dbReference type="InterPro" id="IPR022742">
    <property type="entry name" value="Hydrolase_4"/>
</dbReference>
<protein>
    <recommendedName>
        <fullName evidence="2">Serine aminopeptidase S33 domain-containing protein</fullName>
    </recommendedName>
</protein>
<dbReference type="InterPro" id="IPR000073">
    <property type="entry name" value="AB_hydrolase_1"/>
</dbReference>
<gene>
    <name evidence="3" type="ORF">SAMN05877842_10712</name>
</gene>
<keyword evidence="1" id="KW-1133">Transmembrane helix</keyword>
<accession>A0A285UDP3</accession>
<dbReference type="PANTHER" id="PTHR43358:SF4">
    <property type="entry name" value="ALPHA_BETA HYDROLASE FOLD-1 DOMAIN-CONTAINING PROTEIN"/>
    <property type="match status" value="1"/>
</dbReference>
<dbReference type="SUPFAM" id="SSF53474">
    <property type="entry name" value="alpha/beta-Hydrolases"/>
    <property type="match status" value="1"/>
</dbReference>
<sequence length="324" mass="36202">MKKRNKIIITIASILVVLLVIVYFAVGNYFYEYALDANDDKEFMDDNPHLEDSIAVNAQVAEAAEVADAKFKEQYPSEAMSIVSNDKLQLKLEADLYENNSESSKWAIVVHGYTSNAAKMTRYVRNFHEQGYHVLAPDLRGHGDSEGDYIGMGWHDRLDLIQWIDEVIKKDPNAEILLFGVSMGGATVMMASGEELPSNVKVIVEDCGYSSVSEVFTYQLDDLFGLPEFPIINAASTVANFRAGYDLYEASAVEQVAKSKTPMLFIHGDADTFVPFEMLDKVYEAANVEKEKLVIAEAGHADSEKVNPELYWSTVWGFVGNYIQ</sequence>
<keyword evidence="4" id="KW-1185">Reference proteome</keyword>
<dbReference type="Gene3D" id="3.40.50.1820">
    <property type="entry name" value="alpha/beta hydrolase"/>
    <property type="match status" value="1"/>
</dbReference>
<dbReference type="RefSeq" id="WP_097149613.1">
    <property type="nucleotide sequence ID" value="NZ_OBQC01000007.1"/>
</dbReference>
<dbReference type="PRINTS" id="PR00111">
    <property type="entry name" value="ABHYDROLASE"/>
</dbReference>
<evidence type="ECO:0000259" key="2">
    <source>
        <dbReference type="Pfam" id="PF12146"/>
    </source>
</evidence>
<dbReference type="Proteomes" id="UP000219252">
    <property type="component" value="Unassembled WGS sequence"/>
</dbReference>
<dbReference type="OrthoDB" id="9776685at2"/>
<feature type="domain" description="Serine aminopeptidase S33" evidence="2">
    <location>
        <begin position="107"/>
        <end position="199"/>
    </location>
</feature>
<proteinExistence type="predicted"/>
<dbReference type="EMBL" id="OBQC01000007">
    <property type="protein sequence ID" value="SOC40035.1"/>
    <property type="molecule type" value="Genomic_DNA"/>
</dbReference>
<evidence type="ECO:0000313" key="3">
    <source>
        <dbReference type="EMBL" id="SOC40035.1"/>
    </source>
</evidence>
<evidence type="ECO:0000256" key="1">
    <source>
        <dbReference type="SAM" id="Phobius"/>
    </source>
</evidence>